<feature type="region of interest" description="Disordered" evidence="1">
    <location>
        <begin position="37"/>
        <end position="58"/>
    </location>
</feature>
<feature type="region of interest" description="Disordered" evidence="1">
    <location>
        <begin position="1"/>
        <end position="21"/>
    </location>
</feature>
<feature type="compositionally biased region" description="Basic and acidic residues" evidence="1">
    <location>
        <begin position="39"/>
        <end position="53"/>
    </location>
</feature>
<reference evidence="3" key="1">
    <citation type="submission" date="2025-08" db="UniProtKB">
        <authorList>
            <consortium name="RefSeq"/>
        </authorList>
    </citation>
    <scope>IDENTIFICATION</scope>
    <source>
        <tissue evidence="3">Blood</tissue>
    </source>
</reference>
<organism evidence="2 3">
    <name type="scientific">Bos indicus</name>
    <name type="common">Zebu</name>
    <dbReference type="NCBI Taxonomy" id="9915"/>
    <lineage>
        <taxon>Eukaryota</taxon>
        <taxon>Metazoa</taxon>
        <taxon>Chordata</taxon>
        <taxon>Craniata</taxon>
        <taxon>Vertebrata</taxon>
        <taxon>Euteleostomi</taxon>
        <taxon>Mammalia</taxon>
        <taxon>Eutheria</taxon>
        <taxon>Laurasiatheria</taxon>
        <taxon>Artiodactyla</taxon>
        <taxon>Ruminantia</taxon>
        <taxon>Pecora</taxon>
        <taxon>Bovidae</taxon>
        <taxon>Bovinae</taxon>
        <taxon>Bos</taxon>
    </lineage>
</organism>
<evidence type="ECO:0000313" key="3">
    <source>
        <dbReference type="RefSeq" id="XP_070635377.1"/>
    </source>
</evidence>
<dbReference type="Proteomes" id="UP001652663">
    <property type="component" value="Chromosome 25"/>
</dbReference>
<gene>
    <name evidence="3" type="primary">LOC139179646</name>
</gene>
<evidence type="ECO:0000313" key="2">
    <source>
        <dbReference type="Proteomes" id="UP001652663"/>
    </source>
</evidence>
<feature type="region of interest" description="Disordered" evidence="1">
    <location>
        <begin position="194"/>
        <end position="213"/>
    </location>
</feature>
<dbReference type="RefSeq" id="XP_070635377.1">
    <property type="nucleotide sequence ID" value="XM_070779276.1"/>
</dbReference>
<protein>
    <submittedName>
        <fullName evidence="3">Liprin-alpha-1-like isoform X3</fullName>
    </submittedName>
</protein>
<dbReference type="GeneID" id="139179646"/>
<keyword evidence="2" id="KW-1185">Reference proteome</keyword>
<name>A0ABM4RIJ9_BOSIN</name>
<feature type="region of interest" description="Disordered" evidence="1">
    <location>
        <begin position="75"/>
        <end position="95"/>
    </location>
</feature>
<proteinExistence type="predicted"/>
<accession>A0ABM4RIJ9</accession>
<feature type="compositionally biased region" description="Basic residues" evidence="1">
    <location>
        <begin position="1"/>
        <end position="11"/>
    </location>
</feature>
<sequence length="296" mass="32239">MSCQRQGRRRPLPVPGGHLVRHLPPHTVVLRLIEEEKENTEQRAEETESREGRGSLGSLRRFKSVSSLNLLPTSLHAGSCPPLPKPRRRWHSPAQEGDQLGIMTLLPAIREEVGDDKTTIKCETSTPALPLSLRLGRLHTGALRTATHEDLRDAHKLTPVGAFFLILVEVCPARGMFLTVMALCLSARQALRTTPGTTPAAAPAGRTRCTKPQRKRASIKSSISCLFRKKEKGRPEHPNKEALGPGGCFTVQREEGLQASPFCVSPVVPTRLQSLTLGVLLGAGAEEGSVFSMGLR</sequence>
<evidence type="ECO:0000256" key="1">
    <source>
        <dbReference type="SAM" id="MobiDB-lite"/>
    </source>
</evidence>
<feature type="compositionally biased region" description="Low complexity" evidence="1">
    <location>
        <begin position="194"/>
        <end position="207"/>
    </location>
</feature>